<feature type="chain" id="PRO_5046032975" description="Lipoprotein" evidence="1">
    <location>
        <begin position="20"/>
        <end position="169"/>
    </location>
</feature>
<dbReference type="PROSITE" id="PS51257">
    <property type="entry name" value="PROKAR_LIPOPROTEIN"/>
    <property type="match status" value="1"/>
</dbReference>
<dbReference type="Proteomes" id="UP000812961">
    <property type="component" value="Unassembled WGS sequence"/>
</dbReference>
<protein>
    <recommendedName>
        <fullName evidence="4">Lipoprotein</fullName>
    </recommendedName>
</protein>
<dbReference type="EMBL" id="JAICCF010000001">
    <property type="protein sequence ID" value="MBW8683831.1"/>
    <property type="molecule type" value="Genomic_DNA"/>
</dbReference>
<proteinExistence type="predicted"/>
<feature type="signal peptide" evidence="1">
    <location>
        <begin position="1"/>
        <end position="19"/>
    </location>
</feature>
<evidence type="ECO:0000313" key="3">
    <source>
        <dbReference type="Proteomes" id="UP000812961"/>
    </source>
</evidence>
<evidence type="ECO:0008006" key="4">
    <source>
        <dbReference type="Google" id="ProtNLM"/>
    </source>
</evidence>
<evidence type="ECO:0000313" key="2">
    <source>
        <dbReference type="EMBL" id="MBW8683831.1"/>
    </source>
</evidence>
<comment type="caution">
    <text evidence="2">The sequence shown here is derived from an EMBL/GenBank/DDBJ whole genome shotgun (WGS) entry which is preliminary data.</text>
</comment>
<evidence type="ECO:0000256" key="1">
    <source>
        <dbReference type="SAM" id="SignalP"/>
    </source>
</evidence>
<reference evidence="2 3" key="1">
    <citation type="submission" date="2021-08" db="EMBL/GenBank/DDBJ databases">
        <title>The genome sequence of Chitinophaga sp. B61.</title>
        <authorList>
            <person name="Zhang X."/>
        </authorList>
    </citation>
    <scope>NUCLEOTIDE SEQUENCE [LARGE SCALE GENOMIC DNA]</scope>
    <source>
        <strain evidence="2 3">B61</strain>
    </source>
</reference>
<organism evidence="2 3">
    <name type="scientific">Chitinophaga rhizophila</name>
    <dbReference type="NCBI Taxonomy" id="2866212"/>
    <lineage>
        <taxon>Bacteria</taxon>
        <taxon>Pseudomonadati</taxon>
        <taxon>Bacteroidota</taxon>
        <taxon>Chitinophagia</taxon>
        <taxon>Chitinophagales</taxon>
        <taxon>Chitinophagaceae</taxon>
        <taxon>Chitinophaga</taxon>
    </lineage>
</organism>
<name>A0ABS7G843_9BACT</name>
<keyword evidence="1" id="KW-0732">Signal</keyword>
<gene>
    <name evidence="2" type="ORF">K1Y79_05750</name>
</gene>
<dbReference type="RefSeq" id="WP_220249040.1">
    <property type="nucleotide sequence ID" value="NZ_JAICCF010000001.1"/>
</dbReference>
<accession>A0ABS7G843</accession>
<sequence length="169" mass="18400">MKKLALGLLAATLLFTACGKDEDENQSPPNSFTINDQEVITRYGYLVDWNQDGSQLIFTDKDISVEGFSGNASAIGIDLDKIVSGQTYTFKSTDSASYDGTKNFSTAQVYHNQPFANGEFTDAAKGLDSLTGGSVTVRIVEGYYSVVYDLKYANTTVKGEFNDVLILLK</sequence>
<keyword evidence="3" id="KW-1185">Reference proteome</keyword>